<dbReference type="OrthoDB" id="9973093at2759"/>
<dbReference type="Proteomes" id="UP000663877">
    <property type="component" value="Unassembled WGS sequence"/>
</dbReference>
<dbReference type="EMBL" id="CAJNOI010000012">
    <property type="protein sequence ID" value="CAF0794759.1"/>
    <property type="molecule type" value="Genomic_DNA"/>
</dbReference>
<accession>A0A813S4I2</accession>
<dbReference type="AlphaFoldDB" id="A0A813S4I2"/>
<dbReference type="EMBL" id="CAJNOM010000006">
    <property type="protein sequence ID" value="CAF0759394.1"/>
    <property type="molecule type" value="Genomic_DNA"/>
</dbReference>
<evidence type="ECO:0000313" key="1">
    <source>
        <dbReference type="EMBL" id="CAF0759394.1"/>
    </source>
</evidence>
<evidence type="ECO:0000313" key="2">
    <source>
        <dbReference type="EMBL" id="CAF0794759.1"/>
    </source>
</evidence>
<proteinExistence type="predicted"/>
<dbReference type="Proteomes" id="UP000663832">
    <property type="component" value="Unassembled WGS sequence"/>
</dbReference>
<reference evidence="2" key="1">
    <citation type="submission" date="2021-02" db="EMBL/GenBank/DDBJ databases">
        <authorList>
            <person name="Nowell W R."/>
        </authorList>
    </citation>
    <scope>NUCLEOTIDE SEQUENCE</scope>
</reference>
<sequence>MANNESVDRIRDVTEEADKTNPNVSLIWSFDDETDNVQFIAQSEEISTIDVPSYDFTKPIERFDTDISYDNVQVFFQDIGFNNITIDRLKPYFSTLQDFVDYDIFGIIKRLEIDLLANEDSTNKLSIKSQQDFFQVLCMFGFRDEWAQTYTWAMGKAYADQLVKTSIEECIRLRLTPSNTIQPFPDWMTGIGNNEWQTYNNSEFRDGNDFFIRKQTRQNLSDSYDNLNEIDFNSLTNRTRPNDAEPQYWFHATDWNSAENILRTGAERRGENTDFSKGPAYYVNNDYRDCYEFLSRRNHKFKGQHAIFIYEFDPELLSNGRYVCIDEETPANVKRWGEVVFSCINKKQKKEVNDIHGCDCVFGWQCANPNDGNLQRANKSTPHIRVRQYDGQYATQLAIRSNRMLAKVDDHLIGVVIFQQL</sequence>
<protein>
    <submittedName>
        <fullName evidence="2">Uncharacterized protein</fullName>
    </submittedName>
</protein>
<keyword evidence="3" id="KW-1185">Reference proteome</keyword>
<organism evidence="2 4">
    <name type="scientific">Adineta steineri</name>
    <dbReference type="NCBI Taxonomy" id="433720"/>
    <lineage>
        <taxon>Eukaryota</taxon>
        <taxon>Metazoa</taxon>
        <taxon>Spiralia</taxon>
        <taxon>Gnathifera</taxon>
        <taxon>Rotifera</taxon>
        <taxon>Eurotatoria</taxon>
        <taxon>Bdelloidea</taxon>
        <taxon>Adinetida</taxon>
        <taxon>Adinetidae</taxon>
        <taxon>Adineta</taxon>
    </lineage>
</organism>
<comment type="caution">
    <text evidence="2">The sequence shown here is derived from an EMBL/GenBank/DDBJ whole genome shotgun (WGS) entry which is preliminary data.</text>
</comment>
<name>A0A813S4I2_9BILA</name>
<gene>
    <name evidence="2" type="ORF">BJG266_LOCUS4872</name>
    <name evidence="1" type="ORF">QVE165_LOCUS1966</name>
</gene>
<evidence type="ECO:0000313" key="4">
    <source>
        <dbReference type="Proteomes" id="UP000663877"/>
    </source>
</evidence>
<evidence type="ECO:0000313" key="3">
    <source>
        <dbReference type="Proteomes" id="UP000663832"/>
    </source>
</evidence>